<comment type="caution">
    <text evidence="2">The sequence shown here is derived from an EMBL/GenBank/DDBJ whole genome shotgun (WGS) entry which is preliminary data.</text>
</comment>
<keyword evidence="2" id="KW-0548">Nucleotidyltransferase</keyword>
<keyword evidence="3" id="KW-1185">Reference proteome</keyword>
<dbReference type="SUPFAM" id="SSF69572">
    <property type="entry name" value="Activating enzymes of the ubiquitin-like proteins"/>
    <property type="match status" value="1"/>
</dbReference>
<dbReference type="AlphaFoldDB" id="A0A8J3ILI6"/>
<dbReference type="PANTHER" id="PTHR10953">
    <property type="entry name" value="UBIQUITIN-ACTIVATING ENZYME E1"/>
    <property type="match status" value="1"/>
</dbReference>
<dbReference type="InterPro" id="IPR035985">
    <property type="entry name" value="Ubiquitin-activating_enz"/>
</dbReference>
<reference evidence="2" key="1">
    <citation type="submission" date="2020-10" db="EMBL/GenBank/DDBJ databases">
        <title>Taxonomic study of unclassified bacteria belonging to the class Ktedonobacteria.</title>
        <authorList>
            <person name="Yabe S."/>
            <person name="Wang C.M."/>
            <person name="Zheng Y."/>
            <person name="Sakai Y."/>
            <person name="Cavaletti L."/>
            <person name="Monciardini P."/>
            <person name="Donadio S."/>
        </authorList>
    </citation>
    <scope>NUCLEOTIDE SEQUENCE</scope>
    <source>
        <strain evidence="2">ID150040</strain>
    </source>
</reference>
<dbReference type="PANTHER" id="PTHR10953:SF102">
    <property type="entry name" value="ADENYLYLTRANSFERASE AND SULFURTRANSFERASE MOCS3"/>
    <property type="match status" value="1"/>
</dbReference>
<name>A0A8J3ILI6_9CHLR</name>
<dbReference type="CDD" id="cd00757">
    <property type="entry name" value="ThiF_MoeB_HesA_family"/>
    <property type="match status" value="1"/>
</dbReference>
<evidence type="ECO:0000313" key="2">
    <source>
        <dbReference type="EMBL" id="GHO94655.1"/>
    </source>
</evidence>
<dbReference type="RefSeq" id="WP_220205370.1">
    <property type="nucleotide sequence ID" value="NZ_BNJK01000001.1"/>
</dbReference>
<organism evidence="2 3">
    <name type="scientific">Reticulibacter mediterranei</name>
    <dbReference type="NCBI Taxonomy" id="2778369"/>
    <lineage>
        <taxon>Bacteria</taxon>
        <taxon>Bacillati</taxon>
        <taxon>Chloroflexota</taxon>
        <taxon>Ktedonobacteria</taxon>
        <taxon>Ktedonobacterales</taxon>
        <taxon>Reticulibacteraceae</taxon>
        <taxon>Reticulibacter</taxon>
    </lineage>
</organism>
<proteinExistence type="predicted"/>
<dbReference type="Pfam" id="PF00899">
    <property type="entry name" value="ThiF"/>
    <property type="match status" value="1"/>
</dbReference>
<accession>A0A8J3ILI6</accession>
<dbReference type="GO" id="GO:0016779">
    <property type="term" value="F:nucleotidyltransferase activity"/>
    <property type="evidence" value="ECO:0007669"/>
    <property type="project" value="UniProtKB-KW"/>
</dbReference>
<feature type="domain" description="THIF-type NAD/FAD binding fold" evidence="1">
    <location>
        <begin position="15"/>
        <end position="247"/>
    </location>
</feature>
<gene>
    <name evidence="2" type="ORF">KSF_047030</name>
</gene>
<dbReference type="InterPro" id="IPR045886">
    <property type="entry name" value="ThiF/MoeB/HesA"/>
</dbReference>
<dbReference type="Proteomes" id="UP000597444">
    <property type="component" value="Unassembled WGS sequence"/>
</dbReference>
<dbReference type="InterPro" id="IPR000594">
    <property type="entry name" value="ThiF_NAD_FAD-bd"/>
</dbReference>
<sequence>MSSIPELSAFEFERYSRQMRLPGFGLKAQQQLKAATVLISRVGGVGGTVAMRLAHAGVGHLILAHGGQVRPEYLNRWPLVRATDIGRPCIDAVLETLTAMNASVKLTGECTNVTEENVSRLVEQADLIVDAAPLFEERYLLNQQAVRQKKPLVMGAMYGTEAYISTYIPGETPCLACMYPSKPPYWNSIEAFPVIGPCSDMAGAVAAMEAIKVLTGFGMPLKGRLWFFDLQSNCMSHLHVHRRLDCPVCGEGT</sequence>
<dbReference type="GO" id="GO:0005737">
    <property type="term" value="C:cytoplasm"/>
    <property type="evidence" value="ECO:0007669"/>
    <property type="project" value="TreeGrafter"/>
</dbReference>
<dbReference type="GO" id="GO:0004792">
    <property type="term" value="F:thiosulfate-cyanide sulfurtransferase activity"/>
    <property type="evidence" value="ECO:0007669"/>
    <property type="project" value="TreeGrafter"/>
</dbReference>
<protein>
    <submittedName>
        <fullName evidence="2">Adenylyltransferase</fullName>
    </submittedName>
</protein>
<evidence type="ECO:0000259" key="1">
    <source>
        <dbReference type="Pfam" id="PF00899"/>
    </source>
</evidence>
<keyword evidence="2" id="KW-0808">Transferase</keyword>
<dbReference type="EMBL" id="BNJK01000001">
    <property type="protein sequence ID" value="GHO94655.1"/>
    <property type="molecule type" value="Genomic_DNA"/>
</dbReference>
<dbReference type="Gene3D" id="3.40.50.720">
    <property type="entry name" value="NAD(P)-binding Rossmann-like Domain"/>
    <property type="match status" value="1"/>
</dbReference>
<dbReference type="GO" id="GO:0008641">
    <property type="term" value="F:ubiquitin-like modifier activating enzyme activity"/>
    <property type="evidence" value="ECO:0007669"/>
    <property type="project" value="InterPro"/>
</dbReference>
<evidence type="ECO:0000313" key="3">
    <source>
        <dbReference type="Proteomes" id="UP000597444"/>
    </source>
</evidence>